<feature type="compositionally biased region" description="Low complexity" evidence="1">
    <location>
        <begin position="282"/>
        <end position="297"/>
    </location>
</feature>
<feature type="compositionally biased region" description="Acidic residues" evidence="1">
    <location>
        <begin position="334"/>
        <end position="345"/>
    </location>
</feature>
<dbReference type="EMBL" id="MNAD01001704">
    <property type="protein sequence ID" value="OJT02077.1"/>
    <property type="molecule type" value="Genomic_DNA"/>
</dbReference>
<protein>
    <submittedName>
        <fullName evidence="2">Uncharacterized protein</fullName>
    </submittedName>
</protein>
<dbReference type="AlphaFoldDB" id="A0A1M2V3F4"/>
<reference evidence="2 3" key="1">
    <citation type="submission" date="2016-10" db="EMBL/GenBank/DDBJ databases">
        <title>Genome sequence of the basidiomycete white-rot fungus Trametes pubescens.</title>
        <authorList>
            <person name="Makela M.R."/>
            <person name="Granchi Z."/>
            <person name="Peng M."/>
            <person name="De Vries R.P."/>
            <person name="Grigoriev I."/>
            <person name="Riley R."/>
            <person name="Hilden K."/>
        </authorList>
    </citation>
    <scope>NUCLEOTIDE SEQUENCE [LARGE SCALE GENOMIC DNA]</scope>
    <source>
        <strain evidence="2 3">FBCC735</strain>
    </source>
</reference>
<feature type="region of interest" description="Disordered" evidence="1">
    <location>
        <begin position="171"/>
        <end position="191"/>
    </location>
</feature>
<accession>A0A1M2V3F4</accession>
<evidence type="ECO:0000313" key="3">
    <source>
        <dbReference type="Proteomes" id="UP000184267"/>
    </source>
</evidence>
<keyword evidence="3" id="KW-1185">Reference proteome</keyword>
<comment type="caution">
    <text evidence="2">The sequence shown here is derived from an EMBL/GenBank/DDBJ whole genome shotgun (WGS) entry which is preliminary data.</text>
</comment>
<feature type="compositionally biased region" description="Low complexity" evidence="1">
    <location>
        <begin position="181"/>
        <end position="191"/>
    </location>
</feature>
<evidence type="ECO:0000256" key="1">
    <source>
        <dbReference type="SAM" id="MobiDB-lite"/>
    </source>
</evidence>
<proteinExistence type="predicted"/>
<feature type="compositionally biased region" description="Pro residues" evidence="1">
    <location>
        <begin position="299"/>
        <end position="308"/>
    </location>
</feature>
<feature type="compositionally biased region" description="Low complexity" evidence="1">
    <location>
        <begin position="236"/>
        <end position="275"/>
    </location>
</feature>
<gene>
    <name evidence="2" type="ORF">TRAPUB_7493</name>
</gene>
<feature type="region of interest" description="Disordered" evidence="1">
    <location>
        <begin position="457"/>
        <end position="483"/>
    </location>
</feature>
<sequence>MCFFLPESAARTVAAIIAATRRQQALLDPPTGDRSSTRWKPRFILNVRALAALTAYLARVEDIVFADVRWRRSPEGRQLLAEAEELRLRMHASRTAFTGDMLADAAAAELPDLDTDRGPEWAPLSEFLRGLGGLWGSRGIRPGWGGWLPPDYAVAATGWGEMLRTLAVAGGSLPDEEDDTPSPTTTAYSPPLQFVSLRQIEKARESPMDGSPPSVSADDPCLFADVSELFDASSARAPSWSPADPSSSTSSSSSAFASSSTSSSTPGSSSSSHTSKFSPYHSPLSSISASSLPIEASQLPPPITPPRAPEPHFNFDTLPSPPPAPRKRRRSTVDDDGGDSSDSEDIGNAPRVRIGRTSQRKRQRIFVRFNGPEPGDATPYPQPSGASPLGSPFAPGARGPQQGEDAGRRDSTGSWASSARTLSSGEHADADDMDVDAETDSFVTANDGACDEWVVYDPENAPEEPVRDPSPPRAAPRMSSKAAGKRRCWDVLHSVQRFFAIR</sequence>
<organism evidence="2 3">
    <name type="scientific">Trametes pubescens</name>
    <name type="common">White-rot fungus</name>
    <dbReference type="NCBI Taxonomy" id="154538"/>
    <lineage>
        <taxon>Eukaryota</taxon>
        <taxon>Fungi</taxon>
        <taxon>Dikarya</taxon>
        <taxon>Basidiomycota</taxon>
        <taxon>Agaricomycotina</taxon>
        <taxon>Agaricomycetes</taxon>
        <taxon>Polyporales</taxon>
        <taxon>Polyporaceae</taxon>
        <taxon>Trametes</taxon>
    </lineage>
</organism>
<dbReference type="Proteomes" id="UP000184267">
    <property type="component" value="Unassembled WGS sequence"/>
</dbReference>
<feature type="compositionally biased region" description="Polar residues" evidence="1">
    <location>
        <begin position="412"/>
        <end position="424"/>
    </location>
</feature>
<evidence type="ECO:0000313" key="2">
    <source>
        <dbReference type="EMBL" id="OJT02077.1"/>
    </source>
</evidence>
<feature type="region of interest" description="Disordered" evidence="1">
    <location>
        <begin position="236"/>
        <end position="437"/>
    </location>
</feature>
<name>A0A1M2V3F4_TRAPU</name>
<dbReference type="OMA" id="WVVYDPE"/>